<feature type="transmembrane region" description="Helical" evidence="1">
    <location>
        <begin position="60"/>
        <end position="81"/>
    </location>
</feature>
<dbReference type="PATRIC" id="fig|280505.15.peg.589"/>
<keyword evidence="2" id="KW-0378">Hydrolase</keyword>
<dbReference type="AlphaFoldDB" id="A0A0S2INY0"/>
<dbReference type="InterPro" id="IPR007404">
    <property type="entry name" value="YdjM-like"/>
</dbReference>
<name>A0A0S2INY0_LEPBO</name>
<proteinExistence type="predicted"/>
<protein>
    <submittedName>
        <fullName evidence="2">Hydrolase</fullName>
    </submittedName>
</protein>
<dbReference type="PANTHER" id="PTHR35531:SF1">
    <property type="entry name" value="INNER MEMBRANE PROTEIN YBCI-RELATED"/>
    <property type="match status" value="1"/>
</dbReference>
<feature type="transmembrane region" description="Helical" evidence="1">
    <location>
        <begin position="88"/>
        <end position="116"/>
    </location>
</feature>
<keyword evidence="1" id="KW-0472">Membrane</keyword>
<keyword evidence="1" id="KW-0812">Transmembrane</keyword>
<feature type="transmembrane region" description="Helical" evidence="1">
    <location>
        <begin position="27"/>
        <end position="48"/>
    </location>
</feature>
<evidence type="ECO:0000313" key="3">
    <source>
        <dbReference type="Proteomes" id="UP000058857"/>
    </source>
</evidence>
<evidence type="ECO:0000313" key="2">
    <source>
        <dbReference type="EMBL" id="ALO24947.1"/>
    </source>
</evidence>
<dbReference type="GO" id="GO:0016787">
    <property type="term" value="F:hydrolase activity"/>
    <property type="evidence" value="ECO:0007669"/>
    <property type="project" value="UniProtKB-KW"/>
</dbReference>
<organism evidence="2">
    <name type="scientific">Leptospira borgpetersenii serovar Ballum</name>
    <dbReference type="NCBI Taxonomy" id="280505"/>
    <lineage>
        <taxon>Bacteria</taxon>
        <taxon>Pseudomonadati</taxon>
        <taxon>Spirochaetota</taxon>
        <taxon>Spirochaetia</taxon>
        <taxon>Leptospirales</taxon>
        <taxon>Leptospiraceae</taxon>
        <taxon>Leptospira</taxon>
    </lineage>
</organism>
<feature type="transmembrane region" description="Helical" evidence="1">
    <location>
        <begin position="153"/>
        <end position="170"/>
    </location>
</feature>
<reference evidence="2 3" key="1">
    <citation type="journal article" date="2015" name="PLoS Negl. Trop. Dis.">
        <title>Distribution of Plasmids in Distinct Leptospira Pathogenic Species.</title>
        <authorList>
            <person name="Wang Y."/>
            <person name="Zhuang X."/>
            <person name="Zhong Y."/>
            <person name="Zhang C."/>
            <person name="Zhang Y."/>
            <person name="Zeng L."/>
            <person name="Zhu Y."/>
            <person name="He P."/>
            <person name="Dong K."/>
            <person name="Pal U."/>
            <person name="Guo X."/>
            <person name="Qin J."/>
        </authorList>
    </citation>
    <scope>NUCLEOTIDE SEQUENCE [LARGE SCALE GENOMIC DNA]</scope>
    <source>
        <strain evidence="2 3">56604</strain>
    </source>
</reference>
<dbReference type="PANTHER" id="PTHR35531">
    <property type="entry name" value="INNER MEMBRANE PROTEIN YBCI-RELATED"/>
    <property type="match status" value="1"/>
</dbReference>
<gene>
    <name evidence="2" type="ORF">LBBP_00601</name>
</gene>
<evidence type="ECO:0000256" key="1">
    <source>
        <dbReference type="SAM" id="Phobius"/>
    </source>
</evidence>
<dbReference type="EMBL" id="CP012029">
    <property type="protein sequence ID" value="ALO24947.1"/>
    <property type="molecule type" value="Genomic_DNA"/>
</dbReference>
<dbReference type="Proteomes" id="UP000058857">
    <property type="component" value="Chromosome 1"/>
</dbReference>
<dbReference type="RefSeq" id="WP_170874669.1">
    <property type="nucleotide sequence ID" value="NZ_CP012029.1"/>
</dbReference>
<accession>A0A0S2INY0</accession>
<sequence length="181" mass="20396">MPTIMTHTAIPISFWIAFGNKFIPTRLLIIGILFSILPDVDVIAFQFGIPYESDWGHRGFSHSILFSFSLSVLACVLVRWLRARIEAVFFFLFLSILSHGVLDAMTGGGLGVGFLIPYSSERFFFTLRPIAVSPIGIKNFLTSRGLVVLRSELFTVWIPLLSIAVSIFLIRTRRIDVRTKD</sequence>
<keyword evidence="1" id="KW-1133">Transmembrane helix</keyword>
<dbReference type="Pfam" id="PF04307">
    <property type="entry name" value="YdjM"/>
    <property type="match status" value="1"/>
</dbReference>